<organism evidence="2 3">
    <name type="scientific">Rhodospira trueperi</name>
    <dbReference type="NCBI Taxonomy" id="69960"/>
    <lineage>
        <taxon>Bacteria</taxon>
        <taxon>Pseudomonadati</taxon>
        <taxon>Pseudomonadota</taxon>
        <taxon>Alphaproteobacteria</taxon>
        <taxon>Rhodospirillales</taxon>
        <taxon>Rhodospirillaceae</taxon>
        <taxon>Rhodospira</taxon>
    </lineage>
</organism>
<dbReference type="RefSeq" id="WP_092780297.1">
    <property type="nucleotide sequence ID" value="NZ_FNAP01000001.1"/>
</dbReference>
<proteinExistence type="predicted"/>
<name>A0A1G6W3G0_9PROT</name>
<dbReference type="EMBL" id="FNAP01000001">
    <property type="protein sequence ID" value="SDD60344.1"/>
    <property type="molecule type" value="Genomic_DNA"/>
</dbReference>
<evidence type="ECO:0000313" key="2">
    <source>
        <dbReference type="EMBL" id="SDD60344.1"/>
    </source>
</evidence>
<dbReference type="AlphaFoldDB" id="A0A1G6W3G0"/>
<feature type="domain" description="Immunity MXAN-0049 protein" evidence="1">
    <location>
        <begin position="27"/>
        <end position="236"/>
    </location>
</feature>
<evidence type="ECO:0000259" key="1">
    <source>
        <dbReference type="Pfam" id="PF07791"/>
    </source>
</evidence>
<protein>
    <recommendedName>
        <fullName evidence="1">Immunity MXAN-0049 protein domain-containing protein</fullName>
    </recommendedName>
</protein>
<dbReference type="Proteomes" id="UP000199412">
    <property type="component" value="Unassembled WGS sequence"/>
</dbReference>
<dbReference type="STRING" id="69960.SAMN05421720_10111"/>
<sequence>MSEPNASCHEAEATFDPDAIEVVPGVTYYEIVNTFRNTAKQLGDYVTNTKEADRLRQLRVKAYAAQHPSGYEPNDVFGRYPSYGPVDPDHMLKEITLKKSTPKVLPEYSIFYGIKIVSARIKDHIEALEPGVHAFFPVLVRRADGSESYQYYFIQVLEELDCACVQLSGFRRDTASIGGYIWTRTPDEGKVYLWEDCVRGRHFFREKSALFNTVASDQLVKRLGKFLPRGWALLEAGVIRKKGN</sequence>
<keyword evidence="3" id="KW-1185">Reference proteome</keyword>
<reference evidence="2 3" key="1">
    <citation type="submission" date="2016-10" db="EMBL/GenBank/DDBJ databases">
        <authorList>
            <person name="de Groot N.N."/>
        </authorList>
    </citation>
    <scope>NUCLEOTIDE SEQUENCE [LARGE SCALE GENOMIC DNA]</scope>
    <source>
        <strain evidence="2 3">ATCC 700224</strain>
    </source>
</reference>
<gene>
    <name evidence="2" type="ORF">SAMN05421720_10111</name>
</gene>
<evidence type="ECO:0000313" key="3">
    <source>
        <dbReference type="Proteomes" id="UP000199412"/>
    </source>
</evidence>
<dbReference type="OrthoDB" id="8660107at2"/>
<accession>A0A1G6W3G0</accession>
<dbReference type="Pfam" id="PF07791">
    <property type="entry name" value="Imm11"/>
    <property type="match status" value="1"/>
</dbReference>
<dbReference type="InterPro" id="IPR012433">
    <property type="entry name" value="Imm11"/>
</dbReference>